<organism evidence="3 4">
    <name type="scientific">Nocardioides deserti</name>
    <dbReference type="NCBI Taxonomy" id="1588644"/>
    <lineage>
        <taxon>Bacteria</taxon>
        <taxon>Bacillati</taxon>
        <taxon>Actinomycetota</taxon>
        <taxon>Actinomycetes</taxon>
        <taxon>Propionibacteriales</taxon>
        <taxon>Nocardioidaceae</taxon>
        <taxon>Nocardioides</taxon>
    </lineage>
</organism>
<reference evidence="3 4" key="1">
    <citation type="submission" date="2020-08" db="EMBL/GenBank/DDBJ databases">
        <title>novel species in genus Nocardioides.</title>
        <authorList>
            <person name="Zhang G."/>
        </authorList>
    </citation>
    <scope>NUCLEOTIDE SEQUENCE [LARGE SCALE GENOMIC DNA]</scope>
    <source>
        <strain evidence="3 4">SC8A-24</strain>
    </source>
</reference>
<gene>
    <name evidence="3" type="ORF">H7344_18735</name>
</gene>
<dbReference type="InterPro" id="IPR001482">
    <property type="entry name" value="T2SS/T4SS_dom"/>
</dbReference>
<sequence length="394" mass="41083">MSPPVGTPEVGPDLVDAVRERLARTPGDLTPHRVAEALRAAGRPVGDATVLAVHDLLRRDVLGAGPLEPLLRLPDVTDVLVNGPDAVYVDRGDGLQRTDVRFPDDAAVRRLAQRLAALGGRRLDDAVPHVDLRLADGSRLHAVLAPVARPGTTISLRVPRARTFTVVELLAAGMLTAETARLVRAVVDARLAFLVTGGTGTGKTTLLAALLALVDAGERLLVVEDSSELRPDHPHVVGLEARPANVEGAGAVDLRTLVRQALRMRPDRIVVGEVRGGEVVDLLAALNTGHDGGCGTLHANSAVDVPARVEALALAGGLDRAAAHSQLASALDVVLHLARPRGGQRRLAQVAVTTRSADGTVALVPAVEVGPDGSVRAGPGAERLEKLLDRRSGT</sequence>
<evidence type="ECO:0000313" key="3">
    <source>
        <dbReference type="EMBL" id="MBC2962329.1"/>
    </source>
</evidence>
<dbReference type="Gene3D" id="3.40.50.300">
    <property type="entry name" value="P-loop containing nucleotide triphosphate hydrolases"/>
    <property type="match status" value="1"/>
</dbReference>
<dbReference type="NCBIfam" id="TIGR03819">
    <property type="entry name" value="heli_sec_ATPase"/>
    <property type="match status" value="1"/>
</dbReference>
<evidence type="ECO:0000313" key="4">
    <source>
        <dbReference type="Proteomes" id="UP000604001"/>
    </source>
</evidence>
<dbReference type="InterPro" id="IPR050921">
    <property type="entry name" value="T4SS_GSP_E_ATPase"/>
</dbReference>
<dbReference type="PANTHER" id="PTHR30486:SF6">
    <property type="entry name" value="TYPE IV PILUS RETRACTATION ATPASE PILT"/>
    <property type="match status" value="1"/>
</dbReference>
<dbReference type="SUPFAM" id="SSF52540">
    <property type="entry name" value="P-loop containing nucleoside triphosphate hydrolases"/>
    <property type="match status" value="1"/>
</dbReference>
<dbReference type="InterPro" id="IPR022399">
    <property type="entry name" value="TadA-like_ATPase"/>
</dbReference>
<feature type="domain" description="Bacterial type II secretion system protein E" evidence="2">
    <location>
        <begin position="63"/>
        <end position="346"/>
    </location>
</feature>
<evidence type="ECO:0000259" key="2">
    <source>
        <dbReference type="Pfam" id="PF00437"/>
    </source>
</evidence>
<dbReference type="EMBL" id="JACMYC010000020">
    <property type="protein sequence ID" value="MBC2962329.1"/>
    <property type="molecule type" value="Genomic_DNA"/>
</dbReference>
<dbReference type="CDD" id="cd01130">
    <property type="entry name" value="VirB11-like_ATPase"/>
    <property type="match status" value="1"/>
</dbReference>
<accession>A0ABR6UCZ7</accession>
<dbReference type="PANTHER" id="PTHR30486">
    <property type="entry name" value="TWITCHING MOTILITY PROTEIN PILT"/>
    <property type="match status" value="1"/>
</dbReference>
<dbReference type="InterPro" id="IPR027417">
    <property type="entry name" value="P-loop_NTPase"/>
</dbReference>
<comment type="caution">
    <text evidence="3">The sequence shown here is derived from an EMBL/GenBank/DDBJ whole genome shotgun (WGS) entry which is preliminary data.</text>
</comment>
<proteinExistence type="inferred from homology"/>
<keyword evidence="4" id="KW-1185">Reference proteome</keyword>
<dbReference type="Gene3D" id="3.30.450.380">
    <property type="match status" value="1"/>
</dbReference>
<name>A0ABR6UCZ7_9ACTN</name>
<dbReference type="Proteomes" id="UP000604001">
    <property type="component" value="Unassembled WGS sequence"/>
</dbReference>
<dbReference type="Pfam" id="PF00437">
    <property type="entry name" value="T2SSE"/>
    <property type="match status" value="1"/>
</dbReference>
<protein>
    <submittedName>
        <fullName evidence="3">TadA family conjugal transfer-associated ATPase</fullName>
    </submittedName>
</protein>
<dbReference type="RefSeq" id="WP_186347512.1">
    <property type="nucleotide sequence ID" value="NZ_BMMR01000002.1"/>
</dbReference>
<evidence type="ECO:0000256" key="1">
    <source>
        <dbReference type="ARBA" id="ARBA00006611"/>
    </source>
</evidence>
<comment type="similarity">
    <text evidence="1">Belongs to the GSP E family.</text>
</comment>